<dbReference type="Pfam" id="PF00440">
    <property type="entry name" value="TetR_N"/>
    <property type="match status" value="1"/>
</dbReference>
<sequence>MSRWQPNARERLADAALELFVEQGFASTTVPEITARAGLTTRTFFRHFADKREVLFDSGDSLPALARRIIAEAPPELSPIAVIAGGLDTVASEQFGGDIEHFRTRRAVIHADESLRERELRKMSALSEAISHGFRQRGLDELRATLVAHVTATVFSVAIGRWLDEDKPAPLSELLHDTLAVLRSVLDDLDASGSKAQARADSR</sequence>
<dbReference type="OrthoDB" id="3235020at2"/>
<evidence type="ECO:0000259" key="5">
    <source>
        <dbReference type="PROSITE" id="PS50977"/>
    </source>
</evidence>
<gene>
    <name evidence="6" type="ORF">EDD33_1773</name>
</gene>
<dbReference type="EMBL" id="RKHO01000001">
    <property type="protein sequence ID" value="ROR90919.1"/>
    <property type="molecule type" value="Genomic_DNA"/>
</dbReference>
<dbReference type="Pfam" id="PF17754">
    <property type="entry name" value="TetR_C_14"/>
    <property type="match status" value="1"/>
</dbReference>
<dbReference type="AlphaFoldDB" id="A0A3N2CTQ7"/>
<dbReference type="PROSITE" id="PS01081">
    <property type="entry name" value="HTH_TETR_1"/>
    <property type="match status" value="1"/>
</dbReference>
<dbReference type="GO" id="GO:0003700">
    <property type="term" value="F:DNA-binding transcription factor activity"/>
    <property type="evidence" value="ECO:0007669"/>
    <property type="project" value="TreeGrafter"/>
</dbReference>
<evidence type="ECO:0000313" key="6">
    <source>
        <dbReference type="EMBL" id="ROR90919.1"/>
    </source>
</evidence>
<feature type="domain" description="HTH tetR-type" evidence="5">
    <location>
        <begin position="6"/>
        <end position="66"/>
    </location>
</feature>
<dbReference type="InterPro" id="IPR041347">
    <property type="entry name" value="MftR_C"/>
</dbReference>
<dbReference type="RefSeq" id="WP_123390159.1">
    <property type="nucleotide sequence ID" value="NZ_RKHO01000001.1"/>
</dbReference>
<comment type="caution">
    <text evidence="6">The sequence shown here is derived from an EMBL/GenBank/DDBJ whole genome shotgun (WGS) entry which is preliminary data.</text>
</comment>
<dbReference type="GO" id="GO:0000976">
    <property type="term" value="F:transcription cis-regulatory region binding"/>
    <property type="evidence" value="ECO:0007669"/>
    <property type="project" value="TreeGrafter"/>
</dbReference>
<evidence type="ECO:0000256" key="2">
    <source>
        <dbReference type="ARBA" id="ARBA00023125"/>
    </source>
</evidence>
<proteinExistence type="predicted"/>
<keyword evidence="2 4" id="KW-0238">DNA-binding</keyword>
<dbReference type="SUPFAM" id="SSF46689">
    <property type="entry name" value="Homeodomain-like"/>
    <property type="match status" value="1"/>
</dbReference>
<keyword evidence="1" id="KW-0805">Transcription regulation</keyword>
<dbReference type="PANTHER" id="PTHR30055:SF238">
    <property type="entry name" value="MYCOFACTOCIN BIOSYNTHESIS TRANSCRIPTIONAL REGULATOR MFTR-RELATED"/>
    <property type="match status" value="1"/>
</dbReference>
<dbReference type="InterPro" id="IPR009057">
    <property type="entry name" value="Homeodomain-like_sf"/>
</dbReference>
<keyword evidence="7" id="KW-1185">Reference proteome</keyword>
<evidence type="ECO:0000313" key="7">
    <source>
        <dbReference type="Proteomes" id="UP000281738"/>
    </source>
</evidence>
<feature type="DNA-binding region" description="H-T-H motif" evidence="4">
    <location>
        <begin position="29"/>
        <end position="48"/>
    </location>
</feature>
<accession>A0A3N2CTQ7</accession>
<dbReference type="InterPro" id="IPR050109">
    <property type="entry name" value="HTH-type_TetR-like_transc_reg"/>
</dbReference>
<organism evidence="6 7">
    <name type="scientific">Nocardioides aurantiacus</name>
    <dbReference type="NCBI Taxonomy" id="86796"/>
    <lineage>
        <taxon>Bacteria</taxon>
        <taxon>Bacillati</taxon>
        <taxon>Actinomycetota</taxon>
        <taxon>Actinomycetes</taxon>
        <taxon>Propionibacteriales</taxon>
        <taxon>Nocardioidaceae</taxon>
        <taxon>Nocardioides</taxon>
    </lineage>
</organism>
<keyword evidence="3" id="KW-0804">Transcription</keyword>
<dbReference type="PANTHER" id="PTHR30055">
    <property type="entry name" value="HTH-TYPE TRANSCRIPTIONAL REGULATOR RUTR"/>
    <property type="match status" value="1"/>
</dbReference>
<dbReference type="Proteomes" id="UP000281738">
    <property type="component" value="Unassembled WGS sequence"/>
</dbReference>
<dbReference type="InterPro" id="IPR023772">
    <property type="entry name" value="DNA-bd_HTH_TetR-type_CS"/>
</dbReference>
<evidence type="ECO:0000256" key="4">
    <source>
        <dbReference type="PROSITE-ProRule" id="PRU00335"/>
    </source>
</evidence>
<protein>
    <submittedName>
        <fullName evidence="6">TetR family transcriptional regulator</fullName>
    </submittedName>
</protein>
<reference evidence="6 7" key="1">
    <citation type="submission" date="2018-11" db="EMBL/GenBank/DDBJ databases">
        <title>Sequencing the genomes of 1000 actinobacteria strains.</title>
        <authorList>
            <person name="Klenk H.-P."/>
        </authorList>
    </citation>
    <scope>NUCLEOTIDE SEQUENCE [LARGE SCALE GENOMIC DNA]</scope>
    <source>
        <strain evidence="6 7">DSM 12652</strain>
    </source>
</reference>
<dbReference type="Gene3D" id="1.10.357.10">
    <property type="entry name" value="Tetracycline Repressor, domain 2"/>
    <property type="match status" value="1"/>
</dbReference>
<name>A0A3N2CTQ7_9ACTN</name>
<dbReference type="PRINTS" id="PR00455">
    <property type="entry name" value="HTHTETR"/>
</dbReference>
<evidence type="ECO:0000256" key="3">
    <source>
        <dbReference type="ARBA" id="ARBA00023163"/>
    </source>
</evidence>
<dbReference type="PROSITE" id="PS50977">
    <property type="entry name" value="HTH_TETR_2"/>
    <property type="match status" value="1"/>
</dbReference>
<dbReference type="InterPro" id="IPR001647">
    <property type="entry name" value="HTH_TetR"/>
</dbReference>
<evidence type="ECO:0000256" key="1">
    <source>
        <dbReference type="ARBA" id="ARBA00023015"/>
    </source>
</evidence>